<evidence type="ECO:0000313" key="5">
    <source>
        <dbReference type="Proteomes" id="UP000036449"/>
    </source>
</evidence>
<dbReference type="InterPro" id="IPR006311">
    <property type="entry name" value="TAT_signal"/>
</dbReference>
<dbReference type="InterPro" id="IPR029052">
    <property type="entry name" value="Metallo-depent_PP-like"/>
</dbReference>
<dbReference type="PROSITE" id="PS51318">
    <property type="entry name" value="TAT"/>
    <property type="match status" value="1"/>
</dbReference>
<dbReference type="PANTHER" id="PTHR31302:SF31">
    <property type="entry name" value="PHOSPHODIESTERASE YAEI"/>
    <property type="match status" value="1"/>
</dbReference>
<dbReference type="InterPro" id="IPR004843">
    <property type="entry name" value="Calcineurin-like_PHP"/>
</dbReference>
<sequence>MREEGRGYRLFTRRRLLQGAGAVALSGVSTGAYATGIEPFRQVVTRYAIKPNPAAPWPAGLTLRIAVLTDIHACDPWMSVARIAGIVEATNALQADLVVLVGDFVAGQRYVTRYVPAAEWAPVLGRLTAPLGVYAVLGNHDWWEDKTAQKRGAGPTIAGTALTENGIRVLSNEAVPLATRAGPVWLAGLEDQLALLPVRRRTGRGRIGLHDLPATLAAVPDGAPMILLAHEPDIFAEVPARVALTLSGHTHGGQVRLFGWSPVVPSRYPGRYAYGHVREAGDLVISGGLGLSIAPIRFGVPPEIVVVELGDDAVA</sequence>
<dbReference type="Pfam" id="PF00149">
    <property type="entry name" value="Metallophos"/>
    <property type="match status" value="1"/>
</dbReference>
<proteinExistence type="predicted"/>
<evidence type="ECO:0000256" key="1">
    <source>
        <dbReference type="ARBA" id="ARBA00022723"/>
    </source>
</evidence>
<dbReference type="SUPFAM" id="SSF56300">
    <property type="entry name" value="Metallo-dependent phosphatases"/>
    <property type="match status" value="1"/>
</dbReference>
<dbReference type="Proteomes" id="UP000036449">
    <property type="component" value="Unassembled WGS sequence"/>
</dbReference>
<keyword evidence="2" id="KW-0378">Hydrolase</keyword>
<evidence type="ECO:0000259" key="3">
    <source>
        <dbReference type="Pfam" id="PF00149"/>
    </source>
</evidence>
<dbReference type="GO" id="GO:0046872">
    <property type="term" value="F:metal ion binding"/>
    <property type="evidence" value="ECO:0007669"/>
    <property type="project" value="UniProtKB-KW"/>
</dbReference>
<name>A0A0J6T0G6_9HYPH</name>
<dbReference type="PANTHER" id="PTHR31302">
    <property type="entry name" value="TRANSMEMBRANE PROTEIN WITH METALLOPHOSPHOESTERASE DOMAIN-RELATED"/>
    <property type="match status" value="1"/>
</dbReference>
<dbReference type="GO" id="GO:0016020">
    <property type="term" value="C:membrane"/>
    <property type="evidence" value="ECO:0007669"/>
    <property type="project" value="GOC"/>
</dbReference>
<gene>
    <name evidence="4" type="ORF">VQ03_13530</name>
</gene>
<dbReference type="PATRIC" id="fig|1187852.3.peg.6721"/>
<dbReference type="InterPro" id="IPR051158">
    <property type="entry name" value="Metallophosphoesterase_sf"/>
</dbReference>
<dbReference type="CDD" id="cd07385">
    <property type="entry name" value="MPP_YkuE_C"/>
    <property type="match status" value="1"/>
</dbReference>
<dbReference type="OrthoDB" id="9780884at2"/>
<accession>A0A0J6T0G6</accession>
<protein>
    <submittedName>
        <fullName evidence="4">Metallophosphoesterase</fullName>
    </submittedName>
</protein>
<dbReference type="AlphaFoldDB" id="A0A0J6T0G6"/>
<keyword evidence="1" id="KW-0479">Metal-binding</keyword>
<evidence type="ECO:0000256" key="2">
    <source>
        <dbReference type="ARBA" id="ARBA00022801"/>
    </source>
</evidence>
<dbReference type="RefSeq" id="WP_048451402.1">
    <property type="nucleotide sequence ID" value="NZ_JBNNPJ010000122.1"/>
</dbReference>
<evidence type="ECO:0000313" key="4">
    <source>
        <dbReference type="EMBL" id="KMO40950.1"/>
    </source>
</evidence>
<organism evidence="4 5">
    <name type="scientific">Methylobacterium tarhaniae</name>
    <dbReference type="NCBI Taxonomy" id="1187852"/>
    <lineage>
        <taxon>Bacteria</taxon>
        <taxon>Pseudomonadati</taxon>
        <taxon>Pseudomonadota</taxon>
        <taxon>Alphaproteobacteria</taxon>
        <taxon>Hyphomicrobiales</taxon>
        <taxon>Methylobacteriaceae</taxon>
        <taxon>Methylobacterium</taxon>
    </lineage>
</organism>
<dbReference type="GO" id="GO:0008758">
    <property type="term" value="F:UDP-2,3-diacylglucosamine hydrolase activity"/>
    <property type="evidence" value="ECO:0007669"/>
    <property type="project" value="TreeGrafter"/>
</dbReference>
<comment type="caution">
    <text evidence="4">The sequence shown here is derived from an EMBL/GenBank/DDBJ whole genome shotgun (WGS) entry which is preliminary data.</text>
</comment>
<keyword evidence="5" id="KW-1185">Reference proteome</keyword>
<dbReference type="Gene3D" id="3.60.21.10">
    <property type="match status" value="1"/>
</dbReference>
<dbReference type="GO" id="GO:0009245">
    <property type="term" value="P:lipid A biosynthetic process"/>
    <property type="evidence" value="ECO:0007669"/>
    <property type="project" value="TreeGrafter"/>
</dbReference>
<reference evidence="4 5" key="1">
    <citation type="submission" date="2015-03" db="EMBL/GenBank/DDBJ databases">
        <title>Genome sequencing of Methylobacterium tarhaniae DSM 25844.</title>
        <authorList>
            <person name="Chaudhry V."/>
            <person name="Patil P.B."/>
        </authorList>
    </citation>
    <scope>NUCLEOTIDE SEQUENCE [LARGE SCALE GENOMIC DNA]</scope>
    <source>
        <strain evidence="4 5">DSM 25844</strain>
    </source>
</reference>
<feature type="domain" description="Calcineurin-like phosphoesterase" evidence="3">
    <location>
        <begin position="63"/>
        <end position="251"/>
    </location>
</feature>
<dbReference type="EMBL" id="LABZ01000089">
    <property type="protein sequence ID" value="KMO40950.1"/>
    <property type="molecule type" value="Genomic_DNA"/>
</dbReference>